<gene>
    <name evidence="11" type="primary">aroK</name>
    <name evidence="13" type="ORF">GSU69_07575</name>
</gene>
<keyword evidence="11" id="KW-0963">Cytoplasm</keyword>
<evidence type="ECO:0000256" key="2">
    <source>
        <dbReference type="ARBA" id="ARBA00006997"/>
    </source>
</evidence>
<comment type="similarity">
    <text evidence="2 11">Belongs to the shikimate kinase family.</text>
</comment>
<feature type="binding site" evidence="11">
    <location>
        <position position="42"/>
    </location>
    <ligand>
        <name>substrate</name>
    </ligand>
</feature>
<dbReference type="PANTHER" id="PTHR21087:SF16">
    <property type="entry name" value="SHIKIMATE KINASE 1, CHLOROPLASTIC"/>
    <property type="match status" value="1"/>
</dbReference>
<keyword evidence="14" id="KW-1185">Reference proteome</keyword>
<keyword evidence="7 11" id="KW-0418">Kinase</keyword>
<comment type="pathway">
    <text evidence="1 11">Metabolic intermediate biosynthesis; chorismate biosynthesis; chorismate from D-erythrose 4-phosphate and phosphoenolpyruvate: step 5/7.</text>
</comment>
<keyword evidence="6 11" id="KW-0547">Nucleotide-binding</keyword>
<keyword evidence="11" id="KW-0479">Metal-binding</keyword>
<evidence type="ECO:0000256" key="8">
    <source>
        <dbReference type="ARBA" id="ARBA00022840"/>
    </source>
</evidence>
<proteinExistence type="inferred from homology"/>
<dbReference type="PRINTS" id="PR01100">
    <property type="entry name" value="SHIKIMTKNASE"/>
</dbReference>
<keyword evidence="4 11" id="KW-0028">Amino-acid biosynthesis</keyword>
<reference evidence="14" key="1">
    <citation type="submission" date="2019-12" db="EMBL/GenBank/DDBJ databases">
        <title>Complete and draft genome sequences of new strains and members of some known species of the genus Rathayibacter isolated from plants.</title>
        <authorList>
            <person name="Tarlachkov S.V."/>
            <person name="Starodumova I.P."/>
            <person name="Dorofeeva L.V."/>
            <person name="Prisyazhnaya N.V."/>
            <person name="Leyn S."/>
            <person name="Zlamal J."/>
            <person name="Elan M."/>
            <person name="Osterman A.L."/>
            <person name="Nadler S."/>
            <person name="Subbotin S.A."/>
            <person name="Evtushenko L.I."/>
        </authorList>
    </citation>
    <scope>NUCLEOTIDE SEQUENCE [LARGE SCALE GENOMIC DNA]</scope>
    <source>
        <strain evidence="14">VKM Ac-2802</strain>
    </source>
</reference>
<comment type="subunit">
    <text evidence="11">Monomer.</text>
</comment>
<keyword evidence="11" id="KW-0460">Magnesium</keyword>
<keyword evidence="5 11" id="KW-0808">Transferase</keyword>
<evidence type="ECO:0000256" key="11">
    <source>
        <dbReference type="HAMAP-Rule" id="MF_00109"/>
    </source>
</evidence>
<evidence type="ECO:0000256" key="9">
    <source>
        <dbReference type="ARBA" id="ARBA00023141"/>
    </source>
</evidence>
<feature type="compositionally biased region" description="Low complexity" evidence="12">
    <location>
        <begin position="175"/>
        <end position="205"/>
    </location>
</feature>
<dbReference type="InterPro" id="IPR000623">
    <property type="entry name" value="Shikimate_kinase/TSH1"/>
</dbReference>
<dbReference type="CDD" id="cd00464">
    <property type="entry name" value="SK"/>
    <property type="match status" value="1"/>
</dbReference>
<dbReference type="EMBL" id="CP047180">
    <property type="protein sequence ID" value="QHC62546.1"/>
    <property type="molecule type" value="Genomic_DNA"/>
</dbReference>
<evidence type="ECO:0000256" key="6">
    <source>
        <dbReference type="ARBA" id="ARBA00022741"/>
    </source>
</evidence>
<feature type="binding site" evidence="11">
    <location>
        <begin position="20"/>
        <end position="25"/>
    </location>
    <ligand>
        <name>ATP</name>
        <dbReference type="ChEBI" id="CHEBI:30616"/>
    </ligand>
</feature>
<dbReference type="InterPro" id="IPR027417">
    <property type="entry name" value="P-loop_NTPase"/>
</dbReference>
<evidence type="ECO:0000256" key="1">
    <source>
        <dbReference type="ARBA" id="ARBA00004842"/>
    </source>
</evidence>
<accession>A0ABX6GYD3</accession>
<feature type="region of interest" description="Disordered" evidence="12">
    <location>
        <begin position="169"/>
        <end position="212"/>
    </location>
</feature>
<evidence type="ECO:0000256" key="12">
    <source>
        <dbReference type="SAM" id="MobiDB-lite"/>
    </source>
</evidence>
<evidence type="ECO:0000313" key="14">
    <source>
        <dbReference type="Proteomes" id="UP000464597"/>
    </source>
</evidence>
<comment type="cofactor">
    <cofactor evidence="11">
        <name>Mg(2+)</name>
        <dbReference type="ChEBI" id="CHEBI:18420"/>
    </cofactor>
    <text evidence="11">Binds 1 Mg(2+) ion per subunit.</text>
</comment>
<dbReference type="InterPro" id="IPR023000">
    <property type="entry name" value="Shikimate_kinase_CS"/>
</dbReference>
<organism evidence="13 14">
    <name type="scientific">Rathayibacter festucae</name>
    <dbReference type="NCBI Taxonomy" id="110937"/>
    <lineage>
        <taxon>Bacteria</taxon>
        <taxon>Bacillati</taxon>
        <taxon>Actinomycetota</taxon>
        <taxon>Actinomycetes</taxon>
        <taxon>Micrococcales</taxon>
        <taxon>Microbacteriaceae</taxon>
        <taxon>Rathayibacter</taxon>
    </lineage>
</organism>
<dbReference type="InterPro" id="IPR031322">
    <property type="entry name" value="Shikimate/glucono_kinase"/>
</dbReference>
<sequence length="212" mass="22140">MAGHDTGAARARVVLIGPMGAGKTTIGKRVAKALAADFVDSDAEFVRRHGPIAAYFDLHGEASFRVEERRVVEQAVRRAVVLSLGGGAVLDEGTRADLAGVPVVLLTTTAEAVRDRLGSGRPLVRGGVADWTRIYESRRAVYESLADTVVDSSRRPITTLAAEVTAWVREREAASGEPAAGTTGSTGTTGTTESTSTTEPAAPTGRPTGRRA</sequence>
<protein>
    <recommendedName>
        <fullName evidence="3 11">Shikimate kinase</fullName>
        <shortName evidence="11">SK</shortName>
        <ecNumber evidence="3 11">2.7.1.71</ecNumber>
    </recommendedName>
</protein>
<comment type="subcellular location">
    <subcellularLocation>
        <location evidence="11">Cytoplasm</location>
    </subcellularLocation>
</comment>
<feature type="binding site" evidence="11">
    <location>
        <position position="86"/>
    </location>
    <ligand>
        <name>substrate</name>
    </ligand>
</feature>
<evidence type="ECO:0000256" key="5">
    <source>
        <dbReference type="ARBA" id="ARBA00022679"/>
    </source>
</evidence>
<comment type="function">
    <text evidence="11">Catalyzes the specific phosphorylation of the 3-hydroxyl group of shikimic acid using ATP as a cosubstrate.</text>
</comment>
<dbReference type="SUPFAM" id="SSF52540">
    <property type="entry name" value="P-loop containing nucleoside triphosphate hydrolases"/>
    <property type="match status" value="1"/>
</dbReference>
<feature type="binding site" evidence="11">
    <location>
        <position position="24"/>
    </location>
    <ligand>
        <name>Mg(2+)</name>
        <dbReference type="ChEBI" id="CHEBI:18420"/>
    </ligand>
</feature>
<evidence type="ECO:0000256" key="7">
    <source>
        <dbReference type="ARBA" id="ARBA00022777"/>
    </source>
</evidence>
<dbReference type="Proteomes" id="UP000464597">
    <property type="component" value="Chromosome"/>
</dbReference>
<feature type="binding site" evidence="11">
    <location>
        <position position="121"/>
    </location>
    <ligand>
        <name>ATP</name>
        <dbReference type="ChEBI" id="CHEBI:30616"/>
    </ligand>
</feature>
<comment type="catalytic activity">
    <reaction evidence="10 11">
        <text>shikimate + ATP = 3-phosphoshikimate + ADP + H(+)</text>
        <dbReference type="Rhea" id="RHEA:13121"/>
        <dbReference type="ChEBI" id="CHEBI:15378"/>
        <dbReference type="ChEBI" id="CHEBI:30616"/>
        <dbReference type="ChEBI" id="CHEBI:36208"/>
        <dbReference type="ChEBI" id="CHEBI:145989"/>
        <dbReference type="ChEBI" id="CHEBI:456216"/>
        <dbReference type="EC" id="2.7.1.71"/>
    </reaction>
</comment>
<name>A0ABX6GYD3_9MICO</name>
<dbReference type="Gene3D" id="3.40.50.300">
    <property type="entry name" value="P-loop containing nucleotide triphosphate hydrolases"/>
    <property type="match status" value="1"/>
</dbReference>
<evidence type="ECO:0000313" key="13">
    <source>
        <dbReference type="EMBL" id="QHC62546.1"/>
    </source>
</evidence>
<evidence type="ECO:0000256" key="4">
    <source>
        <dbReference type="ARBA" id="ARBA00022605"/>
    </source>
</evidence>
<keyword evidence="8 11" id="KW-0067">ATP-binding</keyword>
<keyword evidence="9 11" id="KW-0057">Aromatic amino acid biosynthesis</keyword>
<feature type="binding site" evidence="11">
    <location>
        <position position="138"/>
    </location>
    <ligand>
        <name>substrate</name>
    </ligand>
</feature>
<dbReference type="PANTHER" id="PTHR21087">
    <property type="entry name" value="SHIKIMATE KINASE"/>
    <property type="match status" value="1"/>
</dbReference>
<dbReference type="HAMAP" id="MF_00109">
    <property type="entry name" value="Shikimate_kinase"/>
    <property type="match status" value="1"/>
</dbReference>
<evidence type="ECO:0000256" key="3">
    <source>
        <dbReference type="ARBA" id="ARBA00012154"/>
    </source>
</evidence>
<dbReference type="RefSeq" id="WP_159422541.1">
    <property type="nucleotide sequence ID" value="NZ_CP047180.1"/>
</dbReference>
<dbReference type="EC" id="2.7.1.71" evidence="3 11"/>
<dbReference type="PROSITE" id="PS01128">
    <property type="entry name" value="SHIKIMATE_KINASE"/>
    <property type="match status" value="1"/>
</dbReference>
<dbReference type="Pfam" id="PF01202">
    <property type="entry name" value="SKI"/>
    <property type="match status" value="1"/>
</dbReference>
<evidence type="ECO:0000256" key="10">
    <source>
        <dbReference type="ARBA" id="ARBA00048567"/>
    </source>
</evidence>
<feature type="binding site" evidence="11">
    <location>
        <position position="155"/>
    </location>
    <ligand>
        <name>ATP</name>
        <dbReference type="ChEBI" id="CHEBI:30616"/>
    </ligand>
</feature>
<feature type="binding site" evidence="11">
    <location>
        <position position="65"/>
    </location>
    <ligand>
        <name>substrate</name>
    </ligand>
</feature>